<comment type="pathway">
    <text evidence="10">Cell wall biogenesis; peptidoglycan biosynthesis.</text>
</comment>
<feature type="transmembrane region" description="Helical" evidence="10">
    <location>
        <begin position="463"/>
        <end position="484"/>
    </location>
</feature>
<feature type="transmembrane region" description="Helical" evidence="10">
    <location>
        <begin position="166"/>
        <end position="191"/>
    </location>
</feature>
<keyword evidence="10 11" id="KW-0961">Cell wall biogenesis/degradation</keyword>
<dbReference type="GO" id="GO:0034204">
    <property type="term" value="P:lipid translocation"/>
    <property type="evidence" value="ECO:0007669"/>
    <property type="project" value="TreeGrafter"/>
</dbReference>
<dbReference type="KEGG" id="pfer:IRI77_00660"/>
<evidence type="ECO:0000313" key="12">
    <source>
        <dbReference type="EMBL" id="QOY88510.1"/>
    </source>
</evidence>
<keyword evidence="2 10" id="KW-1003">Cell membrane</keyword>
<comment type="function">
    <text evidence="8 10 11">Involved in peptidoglycan biosynthesis. Transports lipid-linked peptidoglycan precursors from the inner to the outer leaflet of the cytoplasmic membrane.</text>
</comment>
<comment type="subcellular location">
    <subcellularLocation>
        <location evidence="1 10">Cell membrane</location>
        <topology evidence="1 10">Multi-pass membrane protein</topology>
    </subcellularLocation>
</comment>
<dbReference type="GO" id="GO:0009252">
    <property type="term" value="P:peptidoglycan biosynthetic process"/>
    <property type="evidence" value="ECO:0007669"/>
    <property type="project" value="UniProtKB-UniRule"/>
</dbReference>
<keyword evidence="5 10" id="KW-0573">Peptidoglycan synthesis</keyword>
<keyword evidence="7 10" id="KW-0472">Membrane</keyword>
<evidence type="ECO:0000256" key="2">
    <source>
        <dbReference type="ARBA" id="ARBA00022475"/>
    </source>
</evidence>
<dbReference type="InterPro" id="IPR004268">
    <property type="entry name" value="MurJ"/>
</dbReference>
<feature type="transmembrane region" description="Helical" evidence="10">
    <location>
        <begin position="369"/>
        <end position="390"/>
    </location>
</feature>
<evidence type="ECO:0000256" key="8">
    <source>
        <dbReference type="ARBA" id="ARBA00060041"/>
    </source>
</evidence>
<dbReference type="AlphaFoldDB" id="A0A7S7SLX8"/>
<keyword evidence="6 10" id="KW-1133">Transmembrane helix</keyword>
<gene>
    <name evidence="10 12" type="primary">murJ</name>
    <name evidence="12" type="ORF">IRI77_00660</name>
</gene>
<evidence type="ECO:0000256" key="3">
    <source>
        <dbReference type="ARBA" id="ARBA00022692"/>
    </source>
</evidence>
<evidence type="ECO:0000313" key="13">
    <source>
        <dbReference type="Proteomes" id="UP000593892"/>
    </source>
</evidence>
<feature type="transmembrane region" description="Helical" evidence="10">
    <location>
        <begin position="402"/>
        <end position="422"/>
    </location>
</feature>
<feature type="transmembrane region" description="Helical" evidence="10">
    <location>
        <begin position="333"/>
        <end position="357"/>
    </location>
</feature>
<dbReference type="PANTHER" id="PTHR47019:SF1">
    <property type="entry name" value="LIPID II FLIPPASE MURJ"/>
    <property type="match status" value="1"/>
</dbReference>
<protein>
    <recommendedName>
        <fullName evidence="10">Probable lipid II flippase MurJ</fullName>
    </recommendedName>
</protein>
<dbReference type="GO" id="GO:0015648">
    <property type="term" value="F:lipid-linked peptidoglycan transporter activity"/>
    <property type="evidence" value="ECO:0007669"/>
    <property type="project" value="UniProtKB-UniRule"/>
</dbReference>
<proteinExistence type="inferred from homology"/>
<keyword evidence="10 11" id="KW-0813">Transport</keyword>
<feature type="transmembrane region" description="Helical" evidence="10">
    <location>
        <begin position="428"/>
        <end position="451"/>
    </location>
</feature>
<name>A0A7S7SLX8_PALFE</name>
<evidence type="ECO:0000256" key="10">
    <source>
        <dbReference type="HAMAP-Rule" id="MF_02078"/>
    </source>
</evidence>
<dbReference type="NCBIfam" id="TIGR01695">
    <property type="entry name" value="murJ_mviN"/>
    <property type="match status" value="1"/>
</dbReference>
<feature type="transmembrane region" description="Helical" evidence="10">
    <location>
        <begin position="496"/>
        <end position="518"/>
    </location>
</feature>
<dbReference type="UniPathway" id="UPA00219"/>
<feature type="transmembrane region" description="Helical" evidence="10">
    <location>
        <begin position="203"/>
        <end position="223"/>
    </location>
</feature>
<dbReference type="Pfam" id="PF03023">
    <property type="entry name" value="MurJ"/>
    <property type="match status" value="1"/>
</dbReference>
<sequence length="550" mass="58581">MEVLSSQSEKVFKSAGIASFAVLLSRIAGLVREGVMARLFGAGPSADAFVIGFRIPNLTRDLFAEGALSSAFVPTFVDYLQKGDKKEAAHLANLVASAIILFVGAFCIFGIFFSPWLITMLTHNWAATAPEKTAQAIKLTQIMFPFLMLVALAAQAMGILNSCNQFAVPALSSTWFNVGSVASGLMLGFWAGPRLGITKIEGMAYGVVIGGALQLFWQVPSLIRSGFGFRFAFDFNHPGLRQIFRLMGPAIIGNASVQVNVLVNSFFAASIVDPVRGVDGATTWLSCAFRFMQLPLGLFGVAIATATLPAIGRSAASGDMDEFRETLARSLGLVFLLTVPASVGLMILGPSIVGAIYEGRRFEAYDTHQTAVALACYAIGLAGYSAVKILTPAFYALKDARTPMLVSVGSIAVNAILAVGLIRGAHLGHAGLALSTSCVALLSFLLLFWVMMIRIGGMHGRRLRTVIVKVSVASLLMASVVWVSSTVITGWLGTRVFGRLVDLAVSIPLALAVLYYTCRSMKVEELEMATRALGGPILRRFSALNAKLSN</sequence>
<keyword evidence="3 10" id="KW-0812">Transmembrane</keyword>
<keyword evidence="4 10" id="KW-0133">Cell shape</keyword>
<dbReference type="InterPro" id="IPR051050">
    <property type="entry name" value="Lipid_II_flippase_MurJ/MviN"/>
</dbReference>
<dbReference type="PIRSF" id="PIRSF002869">
    <property type="entry name" value="MviN"/>
    <property type="match status" value="1"/>
</dbReference>
<comment type="similarity">
    <text evidence="9 10 11">Belongs to the MurJ/MviN family.</text>
</comment>
<dbReference type="PRINTS" id="PR01806">
    <property type="entry name" value="VIRFACTRMVIN"/>
</dbReference>
<dbReference type="HAMAP" id="MF_02078">
    <property type="entry name" value="MurJ_MviN"/>
    <property type="match status" value="1"/>
</dbReference>
<dbReference type="PANTHER" id="PTHR47019">
    <property type="entry name" value="LIPID II FLIPPASE MURJ"/>
    <property type="match status" value="1"/>
</dbReference>
<evidence type="ECO:0000256" key="11">
    <source>
        <dbReference type="PIRNR" id="PIRNR002869"/>
    </source>
</evidence>
<feature type="transmembrane region" description="Helical" evidence="10">
    <location>
        <begin position="136"/>
        <end position="154"/>
    </location>
</feature>
<evidence type="ECO:0000256" key="7">
    <source>
        <dbReference type="ARBA" id="ARBA00023136"/>
    </source>
</evidence>
<dbReference type="GO" id="GO:0008360">
    <property type="term" value="P:regulation of cell shape"/>
    <property type="evidence" value="ECO:0007669"/>
    <property type="project" value="UniProtKB-UniRule"/>
</dbReference>
<dbReference type="GO" id="GO:0071555">
    <property type="term" value="P:cell wall organization"/>
    <property type="evidence" value="ECO:0007669"/>
    <property type="project" value="UniProtKB-UniRule"/>
</dbReference>
<reference evidence="12 13" key="1">
    <citation type="submission" date="2020-10" db="EMBL/GenBank/DDBJ databases">
        <title>Complete genome sequence of Paludibaculum fermentans P105T, a facultatively anaerobic acidobacterium capable of dissimilatory Fe(III) reduction.</title>
        <authorList>
            <person name="Dedysh S.N."/>
            <person name="Beletsky A.V."/>
            <person name="Kulichevskaya I.S."/>
            <person name="Mardanov A.V."/>
            <person name="Ravin N.V."/>
        </authorList>
    </citation>
    <scope>NUCLEOTIDE SEQUENCE [LARGE SCALE GENOMIC DNA]</scope>
    <source>
        <strain evidence="12 13">P105</strain>
    </source>
</reference>
<dbReference type="GO" id="GO:0005886">
    <property type="term" value="C:plasma membrane"/>
    <property type="evidence" value="ECO:0007669"/>
    <property type="project" value="UniProtKB-SubCell"/>
</dbReference>
<feature type="transmembrane region" description="Helical" evidence="10">
    <location>
        <begin position="91"/>
        <end position="116"/>
    </location>
</feature>
<dbReference type="Proteomes" id="UP000593892">
    <property type="component" value="Chromosome"/>
</dbReference>
<feature type="transmembrane region" description="Helical" evidence="10">
    <location>
        <begin position="244"/>
        <end position="272"/>
    </location>
</feature>
<organism evidence="12 13">
    <name type="scientific">Paludibaculum fermentans</name>
    <dbReference type="NCBI Taxonomy" id="1473598"/>
    <lineage>
        <taxon>Bacteria</taxon>
        <taxon>Pseudomonadati</taxon>
        <taxon>Acidobacteriota</taxon>
        <taxon>Terriglobia</taxon>
        <taxon>Bryobacterales</taxon>
        <taxon>Bryobacteraceae</taxon>
        <taxon>Paludibaculum</taxon>
    </lineage>
</organism>
<evidence type="ECO:0000256" key="9">
    <source>
        <dbReference type="ARBA" id="ARBA00061532"/>
    </source>
</evidence>
<feature type="transmembrane region" description="Helical" evidence="10">
    <location>
        <begin position="292"/>
        <end position="312"/>
    </location>
</feature>
<evidence type="ECO:0000256" key="4">
    <source>
        <dbReference type="ARBA" id="ARBA00022960"/>
    </source>
</evidence>
<evidence type="ECO:0000256" key="5">
    <source>
        <dbReference type="ARBA" id="ARBA00022984"/>
    </source>
</evidence>
<dbReference type="EMBL" id="CP063849">
    <property type="protein sequence ID" value="QOY88510.1"/>
    <property type="molecule type" value="Genomic_DNA"/>
</dbReference>
<evidence type="ECO:0000256" key="1">
    <source>
        <dbReference type="ARBA" id="ARBA00004651"/>
    </source>
</evidence>
<dbReference type="RefSeq" id="WP_194450172.1">
    <property type="nucleotide sequence ID" value="NZ_CP063849.1"/>
</dbReference>
<accession>A0A7S7SLX8</accession>
<evidence type="ECO:0000256" key="6">
    <source>
        <dbReference type="ARBA" id="ARBA00022989"/>
    </source>
</evidence>
<keyword evidence="13" id="KW-1185">Reference proteome</keyword>
<dbReference type="CDD" id="cd13123">
    <property type="entry name" value="MATE_MurJ_like"/>
    <property type="match status" value="1"/>
</dbReference>